<evidence type="ECO:0000313" key="2">
    <source>
        <dbReference type="Proteomes" id="UP000027238"/>
    </source>
</evidence>
<proteinExistence type="predicted"/>
<evidence type="ECO:0000313" key="1">
    <source>
        <dbReference type="EMBL" id="KDN67856.1"/>
    </source>
</evidence>
<dbReference type="AlphaFoldDB" id="A0A066XQ32"/>
<reference evidence="2" key="1">
    <citation type="journal article" date="2014" name="Genome Announc.">
        <title>Draft genome sequence of Colletotrichum sublineola, a destructive pathogen of cultivated sorghum.</title>
        <authorList>
            <person name="Baroncelli R."/>
            <person name="Sanz-Martin J.M."/>
            <person name="Rech G.E."/>
            <person name="Sukno S.A."/>
            <person name="Thon M.R."/>
        </authorList>
    </citation>
    <scope>NUCLEOTIDE SEQUENCE [LARGE SCALE GENOMIC DNA]</scope>
    <source>
        <strain evidence="2">TX430BB</strain>
    </source>
</reference>
<gene>
    <name evidence="1" type="ORF">CSUB01_05767</name>
</gene>
<dbReference type="HOGENOM" id="CLU_1652051_0_0_1"/>
<sequence length="160" mass="17511">MFAAASVPFSHSGAGNQAGLLLTVSGIQMGNLQDSRGDVDDSSECLGLVASQMASYKGAVRAFVAVVIGRNQVANGRGTPRRKSTGWRALNTATVHRRCFHKMAHHQRKSITIFGVLQCTSGGENRKISREHGLFPLWRWHDPERRKANCISSTEQQPQP</sequence>
<organism evidence="1 2">
    <name type="scientific">Colletotrichum sublineola</name>
    <name type="common">Sorghum anthracnose fungus</name>
    <dbReference type="NCBI Taxonomy" id="1173701"/>
    <lineage>
        <taxon>Eukaryota</taxon>
        <taxon>Fungi</taxon>
        <taxon>Dikarya</taxon>
        <taxon>Ascomycota</taxon>
        <taxon>Pezizomycotina</taxon>
        <taxon>Sordariomycetes</taxon>
        <taxon>Hypocreomycetidae</taxon>
        <taxon>Glomerellales</taxon>
        <taxon>Glomerellaceae</taxon>
        <taxon>Colletotrichum</taxon>
        <taxon>Colletotrichum graminicola species complex</taxon>
    </lineage>
</organism>
<protein>
    <submittedName>
        <fullName evidence="1">Uncharacterized protein</fullName>
    </submittedName>
</protein>
<dbReference type="Proteomes" id="UP000027238">
    <property type="component" value="Unassembled WGS sequence"/>
</dbReference>
<keyword evidence="2" id="KW-1185">Reference proteome</keyword>
<comment type="caution">
    <text evidence="1">The sequence shown here is derived from an EMBL/GenBank/DDBJ whole genome shotgun (WGS) entry which is preliminary data.</text>
</comment>
<accession>A0A066XQ32</accession>
<dbReference type="EMBL" id="JMSE01000771">
    <property type="protein sequence ID" value="KDN67856.1"/>
    <property type="molecule type" value="Genomic_DNA"/>
</dbReference>
<name>A0A066XQ32_COLSU</name>